<dbReference type="GO" id="GO:0016020">
    <property type="term" value="C:membrane"/>
    <property type="evidence" value="ECO:0007669"/>
    <property type="project" value="UniProtKB-SubCell"/>
</dbReference>
<proteinExistence type="predicted"/>
<protein>
    <submittedName>
        <fullName evidence="9">Uncharacterized protein</fullName>
    </submittedName>
</protein>
<evidence type="ECO:0000256" key="5">
    <source>
        <dbReference type="ARBA" id="ARBA00022989"/>
    </source>
</evidence>
<dbReference type="PANTHER" id="PTHR47844">
    <property type="entry name" value="SYNTHASE CPS1, PUTATIVE (AFU_ORTHOLOGUE AFUA_7G02500)-RELATED"/>
    <property type="match status" value="1"/>
</dbReference>
<keyword evidence="4 8" id="KW-0812">Transmembrane</keyword>
<name>A0A8H3IRJ7_9LECA</name>
<feature type="transmembrane region" description="Helical" evidence="8">
    <location>
        <begin position="12"/>
        <end position="28"/>
    </location>
</feature>
<dbReference type="EMBL" id="CAJPDQ010000031">
    <property type="protein sequence ID" value="CAF9928913.1"/>
    <property type="molecule type" value="Genomic_DNA"/>
</dbReference>
<keyword evidence="5 8" id="KW-1133">Transmembrane helix</keyword>
<evidence type="ECO:0000256" key="6">
    <source>
        <dbReference type="ARBA" id="ARBA00023136"/>
    </source>
</evidence>
<dbReference type="AlphaFoldDB" id="A0A8H3IRJ7"/>
<comment type="caution">
    <text evidence="9">The sequence shown here is derived from an EMBL/GenBank/DDBJ whole genome shotgun (WGS) entry which is preliminary data.</text>
</comment>
<dbReference type="Proteomes" id="UP000664169">
    <property type="component" value="Unassembled WGS sequence"/>
</dbReference>
<feature type="transmembrane region" description="Helical" evidence="8">
    <location>
        <begin position="417"/>
        <end position="434"/>
    </location>
</feature>
<evidence type="ECO:0000256" key="3">
    <source>
        <dbReference type="ARBA" id="ARBA00022679"/>
    </source>
</evidence>
<organism evidence="9 10">
    <name type="scientific">Gomphillus americanus</name>
    <dbReference type="NCBI Taxonomy" id="1940652"/>
    <lineage>
        <taxon>Eukaryota</taxon>
        <taxon>Fungi</taxon>
        <taxon>Dikarya</taxon>
        <taxon>Ascomycota</taxon>
        <taxon>Pezizomycotina</taxon>
        <taxon>Lecanoromycetes</taxon>
        <taxon>OSLEUM clade</taxon>
        <taxon>Ostropomycetidae</taxon>
        <taxon>Ostropales</taxon>
        <taxon>Graphidaceae</taxon>
        <taxon>Gomphilloideae</taxon>
        <taxon>Gomphillus</taxon>
    </lineage>
</organism>
<keyword evidence="3" id="KW-0808">Transferase</keyword>
<keyword evidence="7" id="KW-0325">Glycoprotein</keyword>
<feature type="transmembrane region" description="Helical" evidence="8">
    <location>
        <begin position="386"/>
        <end position="410"/>
    </location>
</feature>
<dbReference type="OrthoDB" id="2849215at2759"/>
<keyword evidence="2" id="KW-0328">Glycosyltransferase</keyword>
<gene>
    <name evidence="9" type="ORF">GOMPHAMPRED_005252</name>
</gene>
<dbReference type="SUPFAM" id="SSF53448">
    <property type="entry name" value="Nucleotide-diphospho-sugar transferases"/>
    <property type="match status" value="1"/>
</dbReference>
<dbReference type="GO" id="GO:0016757">
    <property type="term" value="F:glycosyltransferase activity"/>
    <property type="evidence" value="ECO:0007669"/>
    <property type="project" value="UniProtKB-KW"/>
</dbReference>
<accession>A0A8H3IRJ7</accession>
<evidence type="ECO:0000256" key="8">
    <source>
        <dbReference type="SAM" id="Phobius"/>
    </source>
</evidence>
<dbReference type="InterPro" id="IPR052427">
    <property type="entry name" value="Glycosyltrans_GT2/GT47"/>
</dbReference>
<evidence type="ECO:0000256" key="2">
    <source>
        <dbReference type="ARBA" id="ARBA00022676"/>
    </source>
</evidence>
<evidence type="ECO:0000256" key="4">
    <source>
        <dbReference type="ARBA" id="ARBA00022692"/>
    </source>
</evidence>
<evidence type="ECO:0000313" key="10">
    <source>
        <dbReference type="Proteomes" id="UP000664169"/>
    </source>
</evidence>
<evidence type="ECO:0000256" key="7">
    <source>
        <dbReference type="ARBA" id="ARBA00023180"/>
    </source>
</evidence>
<keyword evidence="6 8" id="KW-0472">Membrane</keyword>
<evidence type="ECO:0000256" key="1">
    <source>
        <dbReference type="ARBA" id="ARBA00004370"/>
    </source>
</evidence>
<reference evidence="9" key="1">
    <citation type="submission" date="2021-03" db="EMBL/GenBank/DDBJ databases">
        <authorList>
            <person name="Tagirdzhanova G."/>
        </authorList>
    </citation>
    <scope>NUCLEOTIDE SEQUENCE</scope>
</reference>
<dbReference type="Pfam" id="PF13641">
    <property type="entry name" value="Glyco_tranf_2_3"/>
    <property type="match status" value="1"/>
</dbReference>
<evidence type="ECO:0000313" key="9">
    <source>
        <dbReference type="EMBL" id="CAF9928913.1"/>
    </source>
</evidence>
<sequence>MVAVTQPSLAKILYICLAGFLSLAGLLGQDASTRVFAALFIFRYYRLLVGITAYFFHRAVPVSAVPVLGPCNVTAILPTVDPQSPESLRTFRSVLGSGVARLLVVIPLDRLWGVNYLEHEDLASAYLDGRLRIQCCFEEVDGRQVSIANKRQQVAKGLEVVEALRDTPIVVLVDDHVEWPTNFLVNILAPFANSRVGGVATWKRVKRRGCLQSLFGAFVYRLWHKMCLLVSGNNVNFPVQLWPFLCCVWFDFWNFIGCLYLERHNFDITASHYIDKSIFVVSGRTAAYRSEIICTSEFRKAFCNESWFGVGPLNADDDNFITRWLIKHNWQIGWQHGAEATILTTVGDSGFLKFNAQCLRWARTAWRSNWTSLWADHRAVLASYPWSIYAIYLTSFVNFALLTDSVLLGLCWKGSNLLSVFYILLWIVCSKLVKPMPHFLRHPRDLVYFPGYVLFGYYHSLLKLYALFTLRNIAWGSRPGVG</sequence>
<feature type="transmembrane region" description="Helical" evidence="8">
    <location>
        <begin position="35"/>
        <end position="56"/>
    </location>
</feature>
<feature type="transmembrane region" description="Helical" evidence="8">
    <location>
        <begin position="446"/>
        <end position="468"/>
    </location>
</feature>
<comment type="subcellular location">
    <subcellularLocation>
        <location evidence="1">Membrane</location>
    </subcellularLocation>
</comment>
<keyword evidence="10" id="KW-1185">Reference proteome</keyword>
<dbReference type="InterPro" id="IPR029044">
    <property type="entry name" value="Nucleotide-diphossugar_trans"/>
</dbReference>
<dbReference type="PANTHER" id="PTHR47844:SF1">
    <property type="entry name" value="EXOSTOSIN-LIKE 2"/>
    <property type="match status" value="1"/>
</dbReference>